<comment type="caution">
    <text evidence="2">The sequence shown here is derived from an EMBL/GenBank/DDBJ whole genome shotgun (WGS) entry which is preliminary data.</text>
</comment>
<evidence type="ECO:0000313" key="3">
    <source>
        <dbReference type="Proteomes" id="UP000014060"/>
    </source>
</evidence>
<keyword evidence="1" id="KW-0175">Coiled coil</keyword>
<dbReference type="AlphaFoldDB" id="A0ABC9SUG5"/>
<gene>
    <name evidence="2" type="ORF">IAY_03917</name>
</gene>
<protein>
    <submittedName>
        <fullName evidence="2">Uncharacterized protein</fullName>
    </submittedName>
</protein>
<dbReference type="RefSeq" id="WP_002083411.1">
    <property type="nucleotide sequence ID" value="NZ_KB976041.1"/>
</dbReference>
<evidence type="ECO:0000313" key="2">
    <source>
        <dbReference type="EMBL" id="EOQ59763.1"/>
    </source>
</evidence>
<name>A0ABC9SUG5_BACCE</name>
<dbReference type="EMBL" id="AHCJ01000052">
    <property type="protein sequence ID" value="EOQ59763.1"/>
    <property type="molecule type" value="Genomic_DNA"/>
</dbReference>
<evidence type="ECO:0000256" key="1">
    <source>
        <dbReference type="SAM" id="Coils"/>
    </source>
</evidence>
<sequence>MNAKEFWSWIFSHLEVNDLYSIIKETEIVFKGFRLNSATDLGGNNKKLFQSTLLQRQNISKIKLYIVKEKPFSFNKSDTYKDKEINELYTMCLTSSNLLEVLLSLIQENDEKKAIQVYAYVKQENFNLLKEKGLQNKSAMQEVRDNSSIEKNEKKKDDVKLSKLEGKISNLKEEVEKRDKNHKEAIQIKDEQYSKLLNRYNEKNKLYTELLKISRIAEEEFKKEKKKWEQDETNLHKQIKQKDLQILKLVEELQINSLTKQSKVKLSKKKILLVGNPMNNRLCRDENFDFDILEDGIDMEYYHFKEDYDAYWVLSYILNNKSRTLLQKNMSFNKLDSKKVMYFYDFLTLKNKVEALKRDEVRV</sequence>
<accession>A0ABC9SUG5</accession>
<reference evidence="2 3" key="1">
    <citation type="submission" date="2013-01" db="EMBL/GenBank/DDBJ databases">
        <title>The Genome Sequence of Bacillus cereus TIAC219.</title>
        <authorList>
            <consortium name="The Broad Institute Genome Sequencing Platform"/>
            <consortium name="The Broad Institute Genome Sequencing Center for Infectious Disease"/>
            <person name="Feldgarden M."/>
            <person name="Van der Auwera G.A."/>
            <person name="Mahillon J."/>
            <person name="Duprez V."/>
            <person name="Timmery S."/>
            <person name="Mattelet C."/>
            <person name="Dierick K."/>
            <person name="Sun M."/>
            <person name="Yu Z."/>
            <person name="Zhu L."/>
            <person name="Hu X."/>
            <person name="Shank E.B."/>
            <person name="Swiecicka I."/>
            <person name="Hansen B.M."/>
            <person name="Andrup L."/>
            <person name="Walker B."/>
            <person name="Young S.K."/>
            <person name="Zeng Q."/>
            <person name="Gargeya S."/>
            <person name="Fitzgerald M."/>
            <person name="Haas B."/>
            <person name="Abouelleil A."/>
            <person name="Alvarado L."/>
            <person name="Arachchi H.M."/>
            <person name="Berlin A.M."/>
            <person name="Chapman S.B."/>
            <person name="Dewar J."/>
            <person name="Goldberg J."/>
            <person name="Griggs A."/>
            <person name="Gujja S."/>
            <person name="Hansen M."/>
            <person name="Howarth C."/>
            <person name="Imamovic A."/>
            <person name="Larimer J."/>
            <person name="McCowan C."/>
            <person name="Murphy C."/>
            <person name="Neiman D."/>
            <person name="Pearson M."/>
            <person name="Priest M."/>
            <person name="Roberts A."/>
            <person name="Saif S."/>
            <person name="Shea T."/>
            <person name="Sisk P."/>
            <person name="Sykes S."/>
            <person name="Wortman J."/>
            <person name="Nusbaum C."/>
            <person name="Birren B."/>
        </authorList>
    </citation>
    <scope>NUCLEOTIDE SEQUENCE [LARGE SCALE GENOMIC DNA]</scope>
    <source>
        <strain evidence="2 3">TIAC219</strain>
    </source>
</reference>
<feature type="coiled-coil region" evidence="1">
    <location>
        <begin position="154"/>
        <end position="181"/>
    </location>
</feature>
<proteinExistence type="predicted"/>
<organism evidence="2 3">
    <name type="scientific">Bacillus cereus TIAC219</name>
    <dbReference type="NCBI Taxonomy" id="718222"/>
    <lineage>
        <taxon>Bacteria</taxon>
        <taxon>Bacillati</taxon>
        <taxon>Bacillota</taxon>
        <taxon>Bacilli</taxon>
        <taxon>Bacillales</taxon>
        <taxon>Bacillaceae</taxon>
        <taxon>Bacillus</taxon>
        <taxon>Bacillus cereus group</taxon>
    </lineage>
</organism>
<dbReference type="Proteomes" id="UP000014060">
    <property type="component" value="Unassembled WGS sequence"/>
</dbReference>